<keyword evidence="6 10" id="KW-1133">Transmembrane helix</keyword>
<sequence>MESFWSSYFTLFEERSDLLLQSFWEHLQLSLISLLIAVAIAIPIGIVLTRYTRYSEYVIGIAAVLQTIPSLALLGFLVLFVGIGTTPAIIALTAYALLPVLRNTYTGIKEVDPALVEAARGMGMNSRKRLLKVELPLAMPTVMAGIRTSMVLIVGTATLAALVGGGGLGQIIMLGIQRTSNEYILFGALPATLLALFFDFVLRFTERRSEKKGTGAYKPMLAVVLIALLIVTVPPTVNAVRGVGQADIVIGGKMGPEPPILANMYKELIEQETDLEVEVIAPLGTTSVNFNALEVGDIAIYPEFTGTVLADLLNIENFSYDERESFEQARDEMYEQLGHTLLEPMGFQNTYAIAMPRALAEELEVETISDLEPYANELEAGFTFEFADREDGYAGFEDVYGFSFSNVTTIDVSTRYQAISNGSIQLSDVFSTDPQIVEYDMVVLEDDATLFPPYQAAPLVSNHAISEYPELEAILNQLAGIGSEDEISELNYRVDINDEDPAAVARDFLNEKGLLTN</sequence>
<dbReference type="SUPFAM" id="SSF53850">
    <property type="entry name" value="Periplasmic binding protein-like II"/>
    <property type="match status" value="1"/>
</dbReference>
<comment type="subcellular location">
    <subcellularLocation>
        <location evidence="1 10">Cell membrane</location>
        <topology evidence="1 10">Multi-pass membrane protein</topology>
    </subcellularLocation>
</comment>
<keyword evidence="7 10" id="KW-0472">Membrane</keyword>
<dbReference type="AlphaFoldDB" id="A0A060M365"/>
<dbReference type="RefSeq" id="WP_038480008.1">
    <property type="nucleotide sequence ID" value="NZ_CP003923.1"/>
</dbReference>
<dbReference type="GO" id="GO:0022857">
    <property type="term" value="F:transmembrane transporter activity"/>
    <property type="evidence" value="ECO:0007669"/>
    <property type="project" value="InterPro"/>
</dbReference>
<dbReference type="FunFam" id="1.10.3720.10:FF:000001">
    <property type="entry name" value="Glycine betaine ABC transporter, permease"/>
    <property type="match status" value="1"/>
</dbReference>
<dbReference type="Gene3D" id="3.40.190.10">
    <property type="entry name" value="Periplasmic binding protein-like II"/>
    <property type="match status" value="1"/>
</dbReference>
<name>A0A060M365_9BACI</name>
<evidence type="ECO:0000256" key="2">
    <source>
        <dbReference type="ARBA" id="ARBA00007069"/>
    </source>
</evidence>
<dbReference type="KEGG" id="ble:BleG1_1936"/>
<dbReference type="OrthoDB" id="9801163at2"/>
<dbReference type="GO" id="GO:0031460">
    <property type="term" value="P:glycine betaine transport"/>
    <property type="evidence" value="ECO:0007669"/>
    <property type="project" value="TreeGrafter"/>
</dbReference>
<gene>
    <name evidence="12" type="ORF">BleG1_1936</name>
</gene>
<evidence type="ECO:0000256" key="6">
    <source>
        <dbReference type="ARBA" id="ARBA00022989"/>
    </source>
</evidence>
<accession>A0A060M365</accession>
<comment type="similarity">
    <text evidence="2">Belongs to the binding-protein-dependent transport system permease family. CysTW subfamily.</text>
</comment>
<dbReference type="InterPro" id="IPR035906">
    <property type="entry name" value="MetI-like_sf"/>
</dbReference>
<feature type="transmembrane region" description="Helical" evidence="10">
    <location>
        <begin position="57"/>
        <end position="77"/>
    </location>
</feature>
<dbReference type="Gene3D" id="1.10.3720.10">
    <property type="entry name" value="MetI-like"/>
    <property type="match status" value="1"/>
</dbReference>
<feature type="transmembrane region" description="Helical" evidence="10">
    <location>
        <begin position="83"/>
        <end position="101"/>
    </location>
</feature>
<dbReference type="Pfam" id="PF04069">
    <property type="entry name" value="OpuAC"/>
    <property type="match status" value="1"/>
</dbReference>
<feature type="transmembrane region" description="Helical" evidence="10">
    <location>
        <begin position="216"/>
        <end position="233"/>
    </location>
</feature>
<dbReference type="Proteomes" id="UP000027142">
    <property type="component" value="Chromosome"/>
</dbReference>
<dbReference type="Gene3D" id="3.40.190.120">
    <property type="entry name" value="Osmoprotection protein (prox), domain 2"/>
    <property type="match status" value="1"/>
</dbReference>
<evidence type="ECO:0000256" key="3">
    <source>
        <dbReference type="ARBA" id="ARBA00022448"/>
    </source>
</evidence>
<evidence type="ECO:0000313" key="12">
    <source>
        <dbReference type="EMBL" id="AIC94514.1"/>
    </source>
</evidence>
<evidence type="ECO:0000256" key="5">
    <source>
        <dbReference type="ARBA" id="ARBA00022970"/>
    </source>
</evidence>
<evidence type="ECO:0000256" key="9">
    <source>
        <dbReference type="ARBA" id="ARBA00035652"/>
    </source>
</evidence>
<dbReference type="Pfam" id="PF00528">
    <property type="entry name" value="BPD_transp_1"/>
    <property type="match status" value="1"/>
</dbReference>
<feature type="transmembrane region" description="Helical" evidence="10">
    <location>
        <begin position="27"/>
        <end position="48"/>
    </location>
</feature>
<dbReference type="GO" id="GO:0043190">
    <property type="term" value="C:ATP-binding cassette (ABC) transporter complex"/>
    <property type="evidence" value="ECO:0007669"/>
    <property type="project" value="InterPro"/>
</dbReference>
<dbReference type="PANTHER" id="PTHR30177:SF4">
    <property type="entry name" value="OSMOPROTECTANT IMPORT PERMEASE PROTEIN OSMW"/>
    <property type="match status" value="1"/>
</dbReference>
<evidence type="ECO:0000256" key="1">
    <source>
        <dbReference type="ARBA" id="ARBA00004651"/>
    </source>
</evidence>
<dbReference type="InterPro" id="IPR058089">
    <property type="entry name" value="EgtUBC_SBD"/>
</dbReference>
<dbReference type="PATRIC" id="fig|1246626.3.peg.1935"/>
<evidence type="ECO:0000256" key="7">
    <source>
        <dbReference type="ARBA" id="ARBA00023136"/>
    </source>
</evidence>
<evidence type="ECO:0000259" key="11">
    <source>
        <dbReference type="PROSITE" id="PS50928"/>
    </source>
</evidence>
<dbReference type="eggNOG" id="COG1732">
    <property type="taxonomic scope" value="Bacteria"/>
</dbReference>
<comment type="similarity">
    <text evidence="8">In the C-terminal section; belongs to the OsmX family.</text>
</comment>
<dbReference type="GO" id="GO:0006865">
    <property type="term" value="P:amino acid transport"/>
    <property type="evidence" value="ECO:0007669"/>
    <property type="project" value="UniProtKB-KW"/>
</dbReference>
<keyword evidence="4 10" id="KW-0812">Transmembrane</keyword>
<dbReference type="STRING" id="1246626.BleG1_1936"/>
<evidence type="ECO:0000256" key="10">
    <source>
        <dbReference type="RuleBase" id="RU363032"/>
    </source>
</evidence>
<protein>
    <submittedName>
        <fullName evidence="12">Proline/glycine betaine ABC transporter permease</fullName>
    </submittedName>
</protein>
<dbReference type="PROSITE" id="PS50928">
    <property type="entry name" value="ABC_TM1"/>
    <property type="match status" value="1"/>
</dbReference>
<comment type="similarity">
    <text evidence="9">In the N-terminal section; belongs to the binding-protein-dependent transport system permease family.</text>
</comment>
<dbReference type="InterPro" id="IPR000515">
    <property type="entry name" value="MetI-like"/>
</dbReference>
<dbReference type="InterPro" id="IPR051204">
    <property type="entry name" value="ABC_transp_perm/SBD"/>
</dbReference>
<dbReference type="HOGENOM" id="CLU_038355_0_1_9"/>
<keyword evidence="5" id="KW-0029">Amino-acid transport</keyword>
<dbReference type="eggNOG" id="COG1174">
    <property type="taxonomic scope" value="Bacteria"/>
</dbReference>
<keyword evidence="13" id="KW-1185">Reference proteome</keyword>
<evidence type="ECO:0000313" key="13">
    <source>
        <dbReference type="Proteomes" id="UP000027142"/>
    </source>
</evidence>
<reference evidence="12 13" key="1">
    <citation type="journal article" date="2014" name="Gene">
        <title>A comparative genomic analysis of the alkalitolerant soil bacterium Bacillus lehensis G1.</title>
        <authorList>
            <person name="Noor Y.M."/>
            <person name="Samsulrizal N.H."/>
            <person name="Jema'on N.A."/>
            <person name="Low K.O."/>
            <person name="Ramli A.N."/>
            <person name="Alias N.I."/>
            <person name="Damis S.I."/>
            <person name="Fuzi S.F."/>
            <person name="Isa M.N."/>
            <person name="Murad A.M."/>
            <person name="Raih M.F."/>
            <person name="Bakar F.D."/>
            <person name="Najimudin N."/>
            <person name="Mahadi N.M."/>
            <person name="Illias R.M."/>
        </authorList>
    </citation>
    <scope>NUCLEOTIDE SEQUENCE [LARGE SCALE GENOMIC DNA]</scope>
    <source>
        <strain evidence="12 13">G1</strain>
    </source>
</reference>
<dbReference type="CDD" id="cd06261">
    <property type="entry name" value="TM_PBP2"/>
    <property type="match status" value="1"/>
</dbReference>
<feature type="transmembrane region" description="Helical" evidence="10">
    <location>
        <begin position="137"/>
        <end position="163"/>
    </location>
</feature>
<dbReference type="SUPFAM" id="SSF161098">
    <property type="entry name" value="MetI-like"/>
    <property type="match status" value="1"/>
</dbReference>
<keyword evidence="3 10" id="KW-0813">Transport</keyword>
<dbReference type="CDD" id="cd13610">
    <property type="entry name" value="PBP2_ChoS"/>
    <property type="match status" value="1"/>
</dbReference>
<dbReference type="InterPro" id="IPR007210">
    <property type="entry name" value="ABC_Gly_betaine_transp_sub-bd"/>
</dbReference>
<organism evidence="12 13">
    <name type="scientific">Shouchella lehensis G1</name>
    <dbReference type="NCBI Taxonomy" id="1246626"/>
    <lineage>
        <taxon>Bacteria</taxon>
        <taxon>Bacillati</taxon>
        <taxon>Bacillota</taxon>
        <taxon>Bacilli</taxon>
        <taxon>Bacillales</taxon>
        <taxon>Bacillaceae</taxon>
        <taxon>Shouchella</taxon>
    </lineage>
</organism>
<evidence type="ECO:0000256" key="4">
    <source>
        <dbReference type="ARBA" id="ARBA00022692"/>
    </source>
</evidence>
<evidence type="ECO:0000256" key="8">
    <source>
        <dbReference type="ARBA" id="ARBA00035642"/>
    </source>
</evidence>
<dbReference type="PANTHER" id="PTHR30177">
    <property type="entry name" value="GLYCINE BETAINE/L-PROLINE TRANSPORT SYSTEM PERMEASE PROTEIN PROW"/>
    <property type="match status" value="1"/>
</dbReference>
<proteinExistence type="inferred from homology"/>
<feature type="transmembrane region" description="Helical" evidence="10">
    <location>
        <begin position="183"/>
        <end position="204"/>
    </location>
</feature>
<feature type="domain" description="ABC transmembrane type-1" evidence="11">
    <location>
        <begin position="23"/>
        <end position="202"/>
    </location>
</feature>
<dbReference type="EMBL" id="CP003923">
    <property type="protein sequence ID" value="AIC94514.1"/>
    <property type="molecule type" value="Genomic_DNA"/>
</dbReference>